<dbReference type="InterPro" id="IPR001478">
    <property type="entry name" value="PDZ"/>
</dbReference>
<dbReference type="SUPFAM" id="SSF50156">
    <property type="entry name" value="PDZ domain-like"/>
    <property type="match status" value="2"/>
</dbReference>
<keyword evidence="3 9" id="KW-0732">Signal</keyword>
<evidence type="ECO:0000256" key="8">
    <source>
        <dbReference type="PIRSR" id="PIRSR611782-2"/>
    </source>
</evidence>
<evidence type="ECO:0000256" key="6">
    <source>
        <dbReference type="ARBA" id="ARBA00022825"/>
    </source>
</evidence>
<feature type="active site" description="Charge relay system" evidence="7">
    <location>
        <position position="140"/>
    </location>
</feature>
<dbReference type="InterPro" id="IPR001940">
    <property type="entry name" value="Peptidase_S1C"/>
</dbReference>
<evidence type="ECO:0000259" key="10">
    <source>
        <dbReference type="PROSITE" id="PS50106"/>
    </source>
</evidence>
<feature type="chain" id="PRO_5038662303" evidence="9">
    <location>
        <begin position="28"/>
        <end position="456"/>
    </location>
</feature>
<dbReference type="InterPro" id="IPR036034">
    <property type="entry name" value="PDZ_sf"/>
</dbReference>
<dbReference type="OrthoDB" id="9758917at2"/>
<dbReference type="InterPro" id="IPR011782">
    <property type="entry name" value="Pept_S1C_Do"/>
</dbReference>
<evidence type="ECO:0000256" key="4">
    <source>
        <dbReference type="ARBA" id="ARBA00022737"/>
    </source>
</evidence>
<feature type="binding site" evidence="8">
    <location>
        <begin position="270"/>
        <end position="274"/>
    </location>
    <ligand>
        <name>substrate</name>
    </ligand>
</feature>
<evidence type="ECO:0000256" key="2">
    <source>
        <dbReference type="ARBA" id="ARBA00022670"/>
    </source>
</evidence>
<dbReference type="RefSeq" id="WP_046220581.1">
    <property type="nucleotide sequence ID" value="NZ_JWYV01000007.1"/>
</dbReference>
<dbReference type="InterPro" id="IPR009003">
    <property type="entry name" value="Peptidase_S1_PA"/>
</dbReference>
<dbReference type="GO" id="GO:0006508">
    <property type="term" value="P:proteolysis"/>
    <property type="evidence" value="ECO:0007669"/>
    <property type="project" value="UniProtKB-KW"/>
</dbReference>
<dbReference type="Pfam" id="PF00595">
    <property type="entry name" value="PDZ"/>
    <property type="match status" value="2"/>
</dbReference>
<feature type="signal peptide" evidence="9">
    <location>
        <begin position="1"/>
        <end position="27"/>
    </location>
</feature>
<keyword evidence="4" id="KW-0677">Repeat</keyword>
<feature type="binding site" evidence="8">
    <location>
        <begin position="213"/>
        <end position="215"/>
    </location>
    <ligand>
        <name>substrate</name>
    </ligand>
</feature>
<sequence length="456" mass="48336">MMKKPLLVMTALALSMSAVMSPITASAALPLAVNDQQLPSLAPMLEQVTPAVVSIAVEGKHVAKQRIPDAFRYFFGPDFPNEQVQERPFRGLGSGVIIDADKGYVVTNHHVIDGADKILVQLHDGREVKAELIGSDSMSDIALLRLDNTKNLKAIKIADSDQLRVGDFTVAIGNPFGLGQTVTSGIVSALGRSGLNIENFENFIQTDAAINSGNSGGALVNLNGELIGINTAILGPNGGNVGIGFAIPANMVKNLTSQILEFGKVKRGVLGVQGGELTSELAEAFGYETNHGAFVNQVMPGSAAEKAGLKAGDIIVSVNDKEIRTFSELRAKIATLGAGKNVDLGVLRDGKEKEFSVTLQEAEMSNLKADHLHESLAGAEFSNTTADDNTKGVKVTKIDPQSLAARYGLKEGDIIIGLNRQPIGNLGQLRKALDSKPSVLALEIKRGNNELYLIIR</sequence>
<evidence type="ECO:0000256" key="7">
    <source>
        <dbReference type="PIRSR" id="PIRSR611782-1"/>
    </source>
</evidence>
<dbReference type="PROSITE" id="PS50106">
    <property type="entry name" value="PDZ"/>
    <property type="match status" value="2"/>
</dbReference>
<evidence type="ECO:0000256" key="1">
    <source>
        <dbReference type="ARBA" id="ARBA00010541"/>
    </source>
</evidence>
<dbReference type="FunFam" id="2.40.10.120:FF:000001">
    <property type="entry name" value="Periplasmic serine endoprotease DegP-like"/>
    <property type="match status" value="1"/>
</dbReference>
<dbReference type="AlphaFoldDB" id="A0A0F5VDQ1"/>
<dbReference type="PRINTS" id="PR00834">
    <property type="entry name" value="PROTEASES2C"/>
</dbReference>
<dbReference type="PANTHER" id="PTHR22939:SF129">
    <property type="entry name" value="SERINE PROTEASE HTRA2, MITOCHONDRIAL"/>
    <property type="match status" value="1"/>
</dbReference>
<evidence type="ECO:0000256" key="5">
    <source>
        <dbReference type="ARBA" id="ARBA00022801"/>
    </source>
</evidence>
<dbReference type="Pfam" id="PF13365">
    <property type="entry name" value="Trypsin_2"/>
    <property type="match status" value="1"/>
</dbReference>
<dbReference type="Proteomes" id="UP000033633">
    <property type="component" value="Unassembled WGS sequence"/>
</dbReference>
<feature type="domain" description="PDZ" evidence="10">
    <location>
        <begin position="356"/>
        <end position="448"/>
    </location>
</feature>
<reference evidence="11 12" key="1">
    <citation type="submission" date="2014-12" db="EMBL/GenBank/DDBJ databases">
        <title>Mercury Reductase activity and rhizosphere competence traits in the genome of root associated Photobacterium halotolerans MELD1.</title>
        <authorList>
            <person name="Mathew D.C."/>
            <person name="Huang C.-C."/>
        </authorList>
    </citation>
    <scope>NUCLEOTIDE SEQUENCE [LARGE SCALE GENOMIC DNA]</scope>
    <source>
        <strain evidence="11 12">MELD1</strain>
    </source>
</reference>
<keyword evidence="2 11" id="KW-0645">Protease</keyword>
<evidence type="ECO:0000256" key="9">
    <source>
        <dbReference type="SAM" id="SignalP"/>
    </source>
</evidence>
<feature type="binding site" evidence="8">
    <location>
        <position position="140"/>
    </location>
    <ligand>
        <name>substrate</name>
    </ligand>
</feature>
<comment type="similarity">
    <text evidence="1">Belongs to the peptidase S1C family.</text>
</comment>
<dbReference type="EMBL" id="JWYV01000007">
    <property type="protein sequence ID" value="KKC99936.1"/>
    <property type="molecule type" value="Genomic_DNA"/>
</dbReference>
<dbReference type="Gene3D" id="2.40.10.120">
    <property type="match status" value="1"/>
</dbReference>
<evidence type="ECO:0000256" key="3">
    <source>
        <dbReference type="ARBA" id="ARBA00022729"/>
    </source>
</evidence>
<dbReference type="PATRIC" id="fig|265726.11.peg.4242"/>
<evidence type="ECO:0000313" key="12">
    <source>
        <dbReference type="Proteomes" id="UP000033633"/>
    </source>
</evidence>
<protein>
    <submittedName>
        <fullName evidence="11">Serine endoprotease DegQ</fullName>
    </submittedName>
</protein>
<dbReference type="Gene3D" id="2.30.42.10">
    <property type="match status" value="2"/>
</dbReference>
<keyword evidence="12" id="KW-1185">Reference proteome</keyword>
<feature type="binding site" evidence="8">
    <location>
        <position position="58"/>
    </location>
    <ligand>
        <name>substrate</name>
    </ligand>
</feature>
<keyword evidence="6" id="KW-0720">Serine protease</keyword>
<dbReference type="CDD" id="cd10839">
    <property type="entry name" value="cpPDZ1_DegP-like"/>
    <property type="match status" value="1"/>
</dbReference>
<dbReference type="FunFam" id="2.40.10.10:FF:000001">
    <property type="entry name" value="Periplasmic serine protease DegS"/>
    <property type="match status" value="1"/>
</dbReference>
<feature type="binding site" evidence="8">
    <location>
        <position position="110"/>
    </location>
    <ligand>
        <name>substrate</name>
    </ligand>
</feature>
<dbReference type="GO" id="GO:0004252">
    <property type="term" value="F:serine-type endopeptidase activity"/>
    <property type="evidence" value="ECO:0007669"/>
    <property type="project" value="InterPro"/>
</dbReference>
<accession>A0A0F5VDQ1</accession>
<comment type="caution">
    <text evidence="11">The sequence shown here is derived from an EMBL/GenBank/DDBJ whole genome shotgun (WGS) entry which is preliminary data.</text>
</comment>
<dbReference type="NCBIfam" id="TIGR02037">
    <property type="entry name" value="degP_htrA_DO"/>
    <property type="match status" value="1"/>
</dbReference>
<dbReference type="PANTHER" id="PTHR22939">
    <property type="entry name" value="SERINE PROTEASE FAMILY S1C HTRA-RELATED"/>
    <property type="match status" value="1"/>
</dbReference>
<organism evidence="11 12">
    <name type="scientific">Photobacterium halotolerans</name>
    <dbReference type="NCBI Taxonomy" id="265726"/>
    <lineage>
        <taxon>Bacteria</taxon>
        <taxon>Pseudomonadati</taxon>
        <taxon>Pseudomonadota</taxon>
        <taxon>Gammaproteobacteria</taxon>
        <taxon>Vibrionales</taxon>
        <taxon>Vibrionaceae</taxon>
        <taxon>Photobacterium</taxon>
    </lineage>
</organism>
<dbReference type="STRING" id="265726.KY46_10450"/>
<gene>
    <name evidence="11" type="ORF">KY46_10450</name>
</gene>
<dbReference type="SMART" id="SM00228">
    <property type="entry name" value="PDZ"/>
    <property type="match status" value="2"/>
</dbReference>
<keyword evidence="5" id="KW-0378">Hydrolase</keyword>
<feature type="active site" description="Charge relay system" evidence="7">
    <location>
        <position position="215"/>
    </location>
</feature>
<feature type="domain" description="PDZ" evidence="10">
    <location>
        <begin position="259"/>
        <end position="350"/>
    </location>
</feature>
<feature type="active site" description="Charge relay system" evidence="7">
    <location>
        <position position="110"/>
    </location>
</feature>
<proteinExistence type="inferred from homology"/>
<dbReference type="FunFam" id="2.30.42.10:FF:000037">
    <property type="entry name" value="Periplasmic serine endoprotease DegP-like"/>
    <property type="match status" value="1"/>
</dbReference>
<name>A0A0F5VDQ1_9GAMM</name>
<dbReference type="SUPFAM" id="SSF50494">
    <property type="entry name" value="Trypsin-like serine proteases"/>
    <property type="match status" value="1"/>
</dbReference>
<evidence type="ECO:0000313" key="11">
    <source>
        <dbReference type="EMBL" id="KKC99936.1"/>
    </source>
</evidence>
<dbReference type="CDD" id="cd23084">
    <property type="entry name" value="cpPDZ2_DegP-like"/>
    <property type="match status" value="1"/>
</dbReference>